<accession>A0ABD6TLQ8</accession>
<organism evidence="1 2">
    <name type="scientific">Bacillus wiedmannii</name>
    <dbReference type="NCBI Taxonomy" id="1890302"/>
    <lineage>
        <taxon>Bacteria</taxon>
        <taxon>Bacillati</taxon>
        <taxon>Bacillota</taxon>
        <taxon>Bacilli</taxon>
        <taxon>Bacillales</taxon>
        <taxon>Bacillaceae</taxon>
        <taxon>Bacillus</taxon>
        <taxon>Bacillus cereus group</taxon>
    </lineage>
</organism>
<reference evidence="1 2" key="1">
    <citation type="submission" date="2017-09" db="EMBL/GenBank/DDBJ databases">
        <title>Large-scale bioinformatics analysis of Bacillus genomes uncovers conserved roles of natural products in bacterial physiology.</title>
        <authorList>
            <consortium name="Agbiome Team Llc"/>
            <person name="Bleich R.M."/>
            <person name="Grubbs K.J."/>
            <person name="Santa Maria K.C."/>
            <person name="Allen S.E."/>
            <person name="Farag S."/>
            <person name="Shank E.A."/>
            <person name="Bowers A."/>
        </authorList>
    </citation>
    <scope>NUCLEOTIDE SEQUENCE [LARGE SCALE GENOMIC DNA]</scope>
    <source>
        <strain evidence="1 2">AFS032503</strain>
    </source>
</reference>
<dbReference type="AlphaFoldDB" id="A0ABD6TLQ8"/>
<dbReference type="EMBL" id="NUUI01000037">
    <property type="protein sequence ID" value="PHG18774.1"/>
    <property type="molecule type" value="Genomic_DNA"/>
</dbReference>
<evidence type="ECO:0000313" key="1">
    <source>
        <dbReference type="EMBL" id="PHG18774.1"/>
    </source>
</evidence>
<evidence type="ECO:0008006" key="3">
    <source>
        <dbReference type="Google" id="ProtNLM"/>
    </source>
</evidence>
<name>A0ABD6TLQ8_9BACI</name>
<sequence>MRKYYNLDEIHKSINNKKFKCDVLFMFQNEGLDNTIDYIKVSGICLNKYGKNKYRKYLEEILDELKGLLSDSEIEKILNLENEIKLFQELIDKNIQSMNDVMNYSFFQSKHLLANLLVMGQRMADSVISQSSVFTSGVYEIGIEAYSKVLWYVLFKKKSRITSNFDYYESIDNHMETILANAAIDFQLGNLIDDWQFAGTKIFRDKKKIKIRISDDKMKVDIAKNRYLTTLEAKMSRQAIESYSKGFSTTRALLKDLYLNYDNDLEFIKQFLNIENPTQIVDNTIGISLEDLCQTYFSLKELAFQHKVSFERNMELRNDSFERNIKVCHYNEIYNLLDSKGISRGKISELIRLITFSKESESIFETPLIQIDENRYAIIPQITFTLNITSSIMRLMSKKSILSEKGYGYEKKLRNLVEKNTNLRFLTNIKDTDDKYELDGVFHMGKTLYLCEIKNFSHIINSYEYYKLRFKIDEALNQMERISDFYTQADNLLDLCKYLNLNVSDIDQIKRIIVISPFLGETINRNEINVTEGILMRNFFKQVYPKVFETSGNQLRSYSTIKEFVVYEENGLTDKNFNLLMEENPYIKTERKRFKKGFKTYKPWNMSIQFNELKQPNISFKKRGDL</sequence>
<gene>
    <name evidence="1" type="ORF">COI74_19820</name>
</gene>
<protein>
    <recommendedName>
        <fullName evidence="3">NERD domain-containing protein</fullName>
    </recommendedName>
</protein>
<comment type="caution">
    <text evidence="1">The sequence shown here is derived from an EMBL/GenBank/DDBJ whole genome shotgun (WGS) entry which is preliminary data.</text>
</comment>
<dbReference type="RefSeq" id="WP_097916453.1">
    <property type="nucleotide sequence ID" value="NZ_NUAK01000003.1"/>
</dbReference>
<evidence type="ECO:0000313" key="2">
    <source>
        <dbReference type="Proteomes" id="UP000225062"/>
    </source>
</evidence>
<dbReference type="Proteomes" id="UP000225062">
    <property type="component" value="Unassembled WGS sequence"/>
</dbReference>
<proteinExistence type="predicted"/>